<gene>
    <name evidence="1" type="ORF">UFOVP79_40</name>
</gene>
<evidence type="ECO:0008006" key="2">
    <source>
        <dbReference type="Google" id="ProtNLM"/>
    </source>
</evidence>
<proteinExistence type="predicted"/>
<name>A0A6J5L0D2_9CAUD</name>
<accession>A0A6J5L0D2</accession>
<protein>
    <recommendedName>
        <fullName evidence="2">HNH endonuclease</fullName>
    </recommendedName>
</protein>
<dbReference type="EMBL" id="LR796207">
    <property type="protein sequence ID" value="CAB4126985.1"/>
    <property type="molecule type" value="Genomic_DNA"/>
</dbReference>
<reference evidence="1" key="1">
    <citation type="submission" date="2020-04" db="EMBL/GenBank/DDBJ databases">
        <authorList>
            <person name="Chiriac C."/>
            <person name="Salcher M."/>
            <person name="Ghai R."/>
            <person name="Kavagutti S V."/>
        </authorList>
    </citation>
    <scope>NUCLEOTIDE SEQUENCE</scope>
</reference>
<sequence>MPSTPTYSLCHELGCKNPSSKLNRFCLEHGGRDKHAYNPKYNKEASRAKSNAKYNTRQWEALRIRQLSRYPLCIGCQAEGRIVPATVVDHLFAWTHISEQAFYINRFQSLCATHHATKTQLEHRGIYRAFGMPHHDYSIGDYARVLGVNDPSV</sequence>
<organism evidence="1">
    <name type="scientific">uncultured Caudovirales phage</name>
    <dbReference type="NCBI Taxonomy" id="2100421"/>
    <lineage>
        <taxon>Viruses</taxon>
        <taxon>Duplodnaviria</taxon>
        <taxon>Heunggongvirae</taxon>
        <taxon>Uroviricota</taxon>
        <taxon>Caudoviricetes</taxon>
        <taxon>Peduoviridae</taxon>
        <taxon>Maltschvirus</taxon>
        <taxon>Maltschvirus maltsch</taxon>
    </lineage>
</organism>
<evidence type="ECO:0000313" key="1">
    <source>
        <dbReference type="EMBL" id="CAB4126985.1"/>
    </source>
</evidence>